<evidence type="ECO:0000313" key="6">
    <source>
        <dbReference type="EMBL" id="JAU95228.1"/>
    </source>
</evidence>
<keyword evidence="2 5" id="KW-0812">Transmembrane</keyword>
<dbReference type="GO" id="GO:0022857">
    <property type="term" value="F:transmembrane transporter activity"/>
    <property type="evidence" value="ECO:0007669"/>
    <property type="project" value="InterPro"/>
</dbReference>
<evidence type="ECO:0000256" key="2">
    <source>
        <dbReference type="ARBA" id="ARBA00022692"/>
    </source>
</evidence>
<evidence type="ECO:0000256" key="1">
    <source>
        <dbReference type="ARBA" id="ARBA00004141"/>
    </source>
</evidence>
<proteinExistence type="predicted"/>
<dbReference type="PANTHER" id="PTHR31218">
    <property type="entry name" value="WAT1-RELATED PROTEIN"/>
    <property type="match status" value="1"/>
</dbReference>
<dbReference type="GO" id="GO:0016020">
    <property type="term" value="C:membrane"/>
    <property type="evidence" value="ECO:0007669"/>
    <property type="project" value="InterPro"/>
</dbReference>
<evidence type="ECO:0000256" key="4">
    <source>
        <dbReference type="ARBA" id="ARBA00023136"/>
    </source>
</evidence>
<name>A0A1J3JSU1_NOCCA</name>
<keyword evidence="4 5" id="KW-0472">Membrane</keyword>
<evidence type="ECO:0000256" key="3">
    <source>
        <dbReference type="ARBA" id="ARBA00022989"/>
    </source>
</evidence>
<dbReference type="AlphaFoldDB" id="A0A1J3JSU1"/>
<sequence>MSTSLLTQFFLLGLVGITLKQGFYIYGLDNTSPTFASATENAVPAVSFLMAALLGIEKVEMKRRERWYSQSGGHICISGRVFGYNAL</sequence>
<accession>A0A1J3JSU1</accession>
<gene>
    <name evidence="6" type="ORF">MP_TR25082_c0_g1_i1_g.72438</name>
</gene>
<keyword evidence="3 5" id="KW-1133">Transmembrane helix</keyword>
<dbReference type="InterPro" id="IPR037185">
    <property type="entry name" value="EmrE-like"/>
</dbReference>
<evidence type="ECO:0000256" key="5">
    <source>
        <dbReference type="SAM" id="Phobius"/>
    </source>
</evidence>
<organism evidence="6">
    <name type="scientific">Noccaea caerulescens</name>
    <name type="common">Alpine penny-cress</name>
    <name type="synonym">Thlaspi caerulescens</name>
    <dbReference type="NCBI Taxonomy" id="107243"/>
    <lineage>
        <taxon>Eukaryota</taxon>
        <taxon>Viridiplantae</taxon>
        <taxon>Streptophyta</taxon>
        <taxon>Embryophyta</taxon>
        <taxon>Tracheophyta</taxon>
        <taxon>Spermatophyta</taxon>
        <taxon>Magnoliopsida</taxon>
        <taxon>eudicotyledons</taxon>
        <taxon>Gunneridae</taxon>
        <taxon>Pentapetalae</taxon>
        <taxon>rosids</taxon>
        <taxon>malvids</taxon>
        <taxon>Brassicales</taxon>
        <taxon>Brassicaceae</taxon>
        <taxon>Coluteocarpeae</taxon>
        <taxon>Noccaea</taxon>
    </lineage>
</organism>
<reference evidence="6" key="1">
    <citation type="submission" date="2016-07" db="EMBL/GenBank/DDBJ databases">
        <title>De novo transcriptome assembly of four accessions of the metal hyperaccumulator plant Noccaea caerulescens.</title>
        <authorList>
            <person name="Blande D."/>
            <person name="Halimaa P."/>
            <person name="Tervahauta A.I."/>
            <person name="Aarts M.G."/>
            <person name="Karenlampi S.O."/>
        </authorList>
    </citation>
    <scope>NUCLEOTIDE SEQUENCE</scope>
</reference>
<protein>
    <submittedName>
        <fullName evidence="6">WAT1-related protein</fullName>
    </submittedName>
</protein>
<feature type="transmembrane region" description="Helical" evidence="5">
    <location>
        <begin position="36"/>
        <end position="56"/>
    </location>
</feature>
<comment type="subcellular location">
    <subcellularLocation>
        <location evidence="1">Membrane</location>
        <topology evidence="1">Multi-pass membrane protein</topology>
    </subcellularLocation>
</comment>
<dbReference type="EMBL" id="GEVM01010710">
    <property type="protein sequence ID" value="JAU95228.1"/>
    <property type="molecule type" value="Transcribed_RNA"/>
</dbReference>
<dbReference type="InterPro" id="IPR030184">
    <property type="entry name" value="WAT1-related"/>
</dbReference>
<dbReference type="SUPFAM" id="SSF103481">
    <property type="entry name" value="Multidrug resistance efflux transporter EmrE"/>
    <property type="match status" value="1"/>
</dbReference>